<dbReference type="GO" id="GO:0051213">
    <property type="term" value="F:dioxygenase activity"/>
    <property type="evidence" value="ECO:0007669"/>
    <property type="project" value="UniProtKB-KW"/>
</dbReference>
<protein>
    <submittedName>
        <fullName evidence="1">2OG-Fe dioxygenase family protein</fullName>
    </submittedName>
</protein>
<reference evidence="1 2" key="1">
    <citation type="submission" date="2023-02" db="EMBL/GenBank/DDBJ databases">
        <title>Evolution of Hrp T3SS in non-pathogenic Pseudomonas fluorescens.</title>
        <authorList>
            <person name="Liao K."/>
            <person name="Wei H."/>
            <person name="Gu Y."/>
        </authorList>
    </citation>
    <scope>NUCLEOTIDE SEQUENCE [LARGE SCALE GENOMIC DNA]</scope>
    <source>
        <strain evidence="1 2">FP205</strain>
    </source>
</reference>
<dbReference type="RefSeq" id="WP_305387438.1">
    <property type="nucleotide sequence ID" value="NZ_CP117426.1"/>
</dbReference>
<organism evidence="1 2">
    <name type="scientific">Pseudomonas hefeiensis</name>
    <dbReference type="NCBI Taxonomy" id="2738125"/>
    <lineage>
        <taxon>Bacteria</taxon>
        <taxon>Pseudomonadati</taxon>
        <taxon>Pseudomonadota</taxon>
        <taxon>Gammaproteobacteria</taxon>
        <taxon>Pseudomonadales</taxon>
        <taxon>Pseudomonadaceae</taxon>
        <taxon>Pseudomonas</taxon>
    </lineage>
</organism>
<dbReference type="InterPro" id="IPR018724">
    <property type="entry name" value="2OG-Fe_dioxygenase"/>
</dbReference>
<dbReference type="Gene3D" id="2.60.120.620">
    <property type="entry name" value="q2cbj1_9rhob like domain"/>
    <property type="match status" value="1"/>
</dbReference>
<keyword evidence="1" id="KW-0223">Dioxygenase</keyword>
<evidence type="ECO:0000313" key="2">
    <source>
        <dbReference type="Proteomes" id="UP001230339"/>
    </source>
</evidence>
<keyword evidence="2" id="KW-1185">Reference proteome</keyword>
<accession>A0ABY9GBQ5</accession>
<sequence length="253" mass="28886">MDLKVFDKAVVPARLGIFDPSISFLHSQVALKQHTLDKQDSLYQDFLRFQTDFDNLPLDEYMKEGDTYRRRRFNEVLLRDEGEWISLTLKPLRGFYQATTVNGYSGGVDRIYQPLELSTISNPFLHQLIVDMYLLLPAERRGVSRVWDIGIHLYRITAQPDAPGHPVPEGPHRDGHEFTSITLVNRHNVEGGESLFFDQTATVRLRHTLKSPLETALFDDAKGLHDVTPIHCQDQASIGLRDICGFSLNPVKE</sequence>
<dbReference type="EMBL" id="CP117449">
    <property type="protein sequence ID" value="WLH13107.1"/>
    <property type="molecule type" value="Genomic_DNA"/>
</dbReference>
<dbReference type="Proteomes" id="UP001230339">
    <property type="component" value="Chromosome"/>
</dbReference>
<name>A0ABY9GBQ5_9PSED</name>
<evidence type="ECO:0000313" key="1">
    <source>
        <dbReference type="EMBL" id="WLH13107.1"/>
    </source>
</evidence>
<keyword evidence="1" id="KW-0560">Oxidoreductase</keyword>
<gene>
    <name evidence="1" type="ORF">PSH57_01720</name>
</gene>
<dbReference type="Pfam" id="PF10014">
    <property type="entry name" value="2OG-Fe_Oxy_2"/>
    <property type="match status" value="1"/>
</dbReference>
<proteinExistence type="predicted"/>